<dbReference type="EMBL" id="CP001850">
    <property type="protein sequence ID" value="ADC90572.1"/>
    <property type="molecule type" value="Genomic_DNA"/>
</dbReference>
<evidence type="ECO:0000313" key="2">
    <source>
        <dbReference type="Proteomes" id="UP000008234"/>
    </source>
</evidence>
<accession>D3R028</accession>
<sequence length="39" mass="4542">MLFIYIYVILTKTAVAAAYECIFHNNIYEKTLSIKAMQI</sequence>
<reference evidence="2" key="1">
    <citation type="submission" date="2009-12" db="EMBL/GenBank/DDBJ databases">
        <title>Sequence of Clostridiales genomosp. BVAB3 str. UPII9-5.</title>
        <authorList>
            <person name="Madupu R."/>
            <person name="Durkin A.S."/>
            <person name="Torralba M."/>
            <person name="Methe B."/>
            <person name="Sutton G.G."/>
            <person name="Strausberg R.L."/>
            <person name="Nelson K.E."/>
        </authorList>
    </citation>
    <scope>NUCLEOTIDE SEQUENCE [LARGE SCALE GENOMIC DNA]</scope>
    <source>
        <strain evidence="2">UPII9-5</strain>
    </source>
</reference>
<gene>
    <name evidence="1" type="ordered locus">HMPREF0868_0194</name>
</gene>
<proteinExistence type="predicted"/>
<dbReference type="STRING" id="699246.HMPREF0868_0194"/>
<name>D3R028_MAGIU</name>
<keyword evidence="2" id="KW-1185">Reference proteome</keyword>
<protein>
    <submittedName>
        <fullName evidence="1">Uncharacterized protein</fullName>
    </submittedName>
</protein>
<dbReference type="AlphaFoldDB" id="D3R028"/>
<dbReference type="HOGENOM" id="CLU_3312349_0_0_9"/>
<organism evidence="1 2">
    <name type="scientific">Mageeibacillus indolicus (strain UPII9-5)</name>
    <name type="common">Clostridiales genomosp. BVAB3 (strain UPII9-5)</name>
    <dbReference type="NCBI Taxonomy" id="699246"/>
    <lineage>
        <taxon>Bacteria</taxon>
        <taxon>Bacillati</taxon>
        <taxon>Bacillota</taxon>
        <taxon>Clostridia</taxon>
        <taxon>Eubacteriales</taxon>
        <taxon>Oscillospiraceae</taxon>
        <taxon>Mageeibacillus</taxon>
    </lineage>
</organism>
<dbReference type="KEGG" id="clo:HMPREF0868_0194"/>
<evidence type="ECO:0000313" key="1">
    <source>
        <dbReference type="EMBL" id="ADC90572.1"/>
    </source>
</evidence>
<dbReference type="Proteomes" id="UP000008234">
    <property type="component" value="Chromosome"/>
</dbReference>